<dbReference type="Proteomes" id="UP000272400">
    <property type="component" value="Unassembled WGS sequence"/>
</dbReference>
<evidence type="ECO:0000256" key="2">
    <source>
        <dbReference type="ARBA" id="ARBA00023125"/>
    </source>
</evidence>
<dbReference type="Gene3D" id="1.10.357.10">
    <property type="entry name" value="Tetracycline Repressor, domain 2"/>
    <property type="match status" value="1"/>
</dbReference>
<dbReference type="GO" id="GO:0000976">
    <property type="term" value="F:transcription cis-regulatory region binding"/>
    <property type="evidence" value="ECO:0007669"/>
    <property type="project" value="TreeGrafter"/>
</dbReference>
<dbReference type="PROSITE" id="PS50977">
    <property type="entry name" value="HTH_TETR_2"/>
    <property type="match status" value="1"/>
</dbReference>
<evidence type="ECO:0000256" key="3">
    <source>
        <dbReference type="ARBA" id="ARBA00023163"/>
    </source>
</evidence>
<evidence type="ECO:0000256" key="1">
    <source>
        <dbReference type="ARBA" id="ARBA00023015"/>
    </source>
</evidence>
<dbReference type="SUPFAM" id="SSF48498">
    <property type="entry name" value="Tetracyclin repressor-like, C-terminal domain"/>
    <property type="match status" value="1"/>
</dbReference>
<dbReference type="InterPro" id="IPR050109">
    <property type="entry name" value="HTH-type_TetR-like_transc_reg"/>
</dbReference>
<evidence type="ECO:0000256" key="5">
    <source>
        <dbReference type="SAM" id="MobiDB-lite"/>
    </source>
</evidence>
<evidence type="ECO:0000313" key="7">
    <source>
        <dbReference type="EMBL" id="ROO90202.1"/>
    </source>
</evidence>
<dbReference type="PANTHER" id="PTHR30055">
    <property type="entry name" value="HTH-TYPE TRANSCRIPTIONAL REGULATOR RUTR"/>
    <property type="match status" value="1"/>
</dbReference>
<dbReference type="AlphaFoldDB" id="A0A3N1D9J4"/>
<dbReference type="InterPro" id="IPR036271">
    <property type="entry name" value="Tet_transcr_reg_TetR-rel_C_sf"/>
</dbReference>
<feature type="region of interest" description="Disordered" evidence="5">
    <location>
        <begin position="130"/>
        <end position="167"/>
    </location>
</feature>
<evidence type="ECO:0000256" key="4">
    <source>
        <dbReference type="PROSITE-ProRule" id="PRU00335"/>
    </source>
</evidence>
<sequence length="209" mass="22484">MTGAAGQRVRRGRPDRRLQTRKALLDAARKLFAERGIHGAALDDVAHTAGLTKGAVYSNFAGKPDLVLALLDECVTSAPRLHGRWLDASDEDRLLAQLLAEFWLYGMRDGAAGWRVAEWAENQRREIARKIAARDGTGPEGKAPEDGEAGPGASAGGGSEPGEEAARRATLAMAMEMGLALQHLLDPDRVPAEVYRSGMELVLGPKPRR</sequence>
<feature type="compositionally biased region" description="Gly residues" evidence="5">
    <location>
        <begin position="149"/>
        <end position="160"/>
    </location>
</feature>
<keyword evidence="2 4" id="KW-0238">DNA-binding</keyword>
<gene>
    <name evidence="7" type="ORF">EDD29_7920</name>
</gene>
<dbReference type="OrthoDB" id="7252896at2"/>
<accession>A0A3N1D9J4</accession>
<organism evidence="7 8">
    <name type="scientific">Actinocorallia herbida</name>
    <dbReference type="NCBI Taxonomy" id="58109"/>
    <lineage>
        <taxon>Bacteria</taxon>
        <taxon>Bacillati</taxon>
        <taxon>Actinomycetota</taxon>
        <taxon>Actinomycetes</taxon>
        <taxon>Streptosporangiales</taxon>
        <taxon>Thermomonosporaceae</taxon>
        <taxon>Actinocorallia</taxon>
    </lineage>
</organism>
<dbReference type="SUPFAM" id="SSF46689">
    <property type="entry name" value="Homeodomain-like"/>
    <property type="match status" value="1"/>
</dbReference>
<feature type="domain" description="HTH tetR-type" evidence="6">
    <location>
        <begin position="18"/>
        <end position="78"/>
    </location>
</feature>
<reference evidence="7 8" key="1">
    <citation type="submission" date="2018-11" db="EMBL/GenBank/DDBJ databases">
        <title>Sequencing the genomes of 1000 actinobacteria strains.</title>
        <authorList>
            <person name="Klenk H.-P."/>
        </authorList>
    </citation>
    <scope>NUCLEOTIDE SEQUENCE [LARGE SCALE GENOMIC DNA]</scope>
    <source>
        <strain evidence="7 8">DSM 44254</strain>
    </source>
</reference>
<feature type="DNA-binding region" description="H-T-H motif" evidence="4">
    <location>
        <begin position="41"/>
        <end position="60"/>
    </location>
</feature>
<evidence type="ECO:0000259" key="6">
    <source>
        <dbReference type="PROSITE" id="PS50977"/>
    </source>
</evidence>
<evidence type="ECO:0000313" key="8">
    <source>
        <dbReference type="Proteomes" id="UP000272400"/>
    </source>
</evidence>
<dbReference type="EMBL" id="RJKE01000001">
    <property type="protein sequence ID" value="ROO90202.1"/>
    <property type="molecule type" value="Genomic_DNA"/>
</dbReference>
<dbReference type="Pfam" id="PF00440">
    <property type="entry name" value="TetR_N"/>
    <property type="match status" value="1"/>
</dbReference>
<dbReference type="RefSeq" id="WP_123669190.1">
    <property type="nucleotide sequence ID" value="NZ_RJKE01000001.1"/>
</dbReference>
<keyword evidence="3" id="KW-0804">Transcription</keyword>
<dbReference type="PRINTS" id="PR00455">
    <property type="entry name" value="HTHTETR"/>
</dbReference>
<dbReference type="PANTHER" id="PTHR30055:SF234">
    <property type="entry name" value="HTH-TYPE TRANSCRIPTIONAL REGULATOR BETI"/>
    <property type="match status" value="1"/>
</dbReference>
<dbReference type="InterPro" id="IPR001647">
    <property type="entry name" value="HTH_TetR"/>
</dbReference>
<keyword evidence="8" id="KW-1185">Reference proteome</keyword>
<name>A0A3N1D9J4_9ACTN</name>
<proteinExistence type="predicted"/>
<dbReference type="InterPro" id="IPR009057">
    <property type="entry name" value="Homeodomain-like_sf"/>
</dbReference>
<comment type="caution">
    <text evidence="7">The sequence shown here is derived from an EMBL/GenBank/DDBJ whole genome shotgun (WGS) entry which is preliminary data.</text>
</comment>
<protein>
    <submittedName>
        <fullName evidence="7">TetR family transcriptional regulator</fullName>
    </submittedName>
</protein>
<keyword evidence="1" id="KW-0805">Transcription regulation</keyword>
<dbReference type="GO" id="GO:0003700">
    <property type="term" value="F:DNA-binding transcription factor activity"/>
    <property type="evidence" value="ECO:0007669"/>
    <property type="project" value="TreeGrafter"/>
</dbReference>